<evidence type="ECO:0000256" key="1">
    <source>
        <dbReference type="SAM" id="Coils"/>
    </source>
</evidence>
<reference evidence="3 4" key="1">
    <citation type="journal article" date="2017" name="Front. Microbiol.">
        <title>Genome Sequence of Desulfurella amilsii Strain TR1 and Comparative Genomics of Desulfurellaceae Family.</title>
        <authorList>
            <person name="Florentino A.P."/>
            <person name="Stams A.J."/>
            <person name="Sanchez-Andrea I."/>
        </authorList>
    </citation>
    <scope>NUCLEOTIDE SEQUENCE [LARGE SCALE GENOMIC DNA]</scope>
    <source>
        <strain evidence="3 4">TR1</strain>
    </source>
</reference>
<keyword evidence="4" id="KW-1185">Reference proteome</keyword>
<evidence type="ECO:0000313" key="3">
    <source>
        <dbReference type="EMBL" id="OSS41280.1"/>
    </source>
</evidence>
<feature type="coiled-coil region" evidence="1">
    <location>
        <begin position="494"/>
        <end position="528"/>
    </location>
</feature>
<dbReference type="EMBL" id="MDSU01000018">
    <property type="protein sequence ID" value="OSS41280.1"/>
    <property type="molecule type" value="Genomic_DNA"/>
</dbReference>
<proteinExistence type="predicted"/>
<evidence type="ECO:0000259" key="2">
    <source>
        <dbReference type="Pfam" id="PF20250"/>
    </source>
</evidence>
<dbReference type="PANTHER" id="PTHR38032">
    <property type="entry name" value="POLYMERASE-RELATED"/>
    <property type="match status" value="1"/>
</dbReference>
<dbReference type="RefSeq" id="WP_086033552.1">
    <property type="nucleotide sequence ID" value="NZ_MDSU01000018.1"/>
</dbReference>
<name>A0A1X4XUS8_9BACT</name>
<dbReference type="AlphaFoldDB" id="A0A1X4XUS8"/>
<feature type="domain" description="Flagellar Assembly Protein A N-terminal region" evidence="2">
    <location>
        <begin position="100"/>
        <end position="254"/>
    </location>
</feature>
<evidence type="ECO:0000313" key="4">
    <source>
        <dbReference type="Proteomes" id="UP000194141"/>
    </source>
</evidence>
<sequence>MDDKIRVETSNIKDELNRITEDSSINSSNIDFEIVDKKLEQTQEGIKPLYTVDFIQRQPNTLCKIIDIEIDNSIPQKNAFTKVDCTNLDKPLDAILDDIIQIINKKLAFCSIVYGIKENNLPLIAKEIQKRLNPNFTKFKVLIASGTPPIDGKNSELKTFFELNTMGQIDEKGNINFKEKSFAIAIDADTLIAEYIKPTKGIDGYDIFGNILKAQDGKELQKITVRIDTADIDRVEDDISVKFIAKKKGSLIQKNGIFYIEENVKINKADIKTGNIYLKDASDVNIGVSSDIEEDAVGAGIKVTGKKIVINGNVGPKAYVEAEIVDIKGSVHQDATIKAKTAHIKNLNGTLITQEAFIENANYANIEADDKAIIDNCLACNILSPSVEIKKEMLSSNIVTSSKEVILNNVVGNNNKISIKPLEIKQISAQYKELLVKEKMLSNELKMSKSTLEMLKQKLDSNLKNFSESIKLIRQLQSKGAKIPSALLNSVKNFQEIENSYKEQKNKIIALEEQYKETAHKIKELQGSYKFAHIIIKGEIEAENLIEFDDTLSRRLINKQKAIKIYVREIDGKEEIVIEPLS</sequence>
<gene>
    <name evidence="3" type="ORF">DESAMIL20_833</name>
</gene>
<comment type="caution">
    <text evidence="3">The sequence shown here is derived from an EMBL/GenBank/DDBJ whole genome shotgun (WGS) entry which is preliminary data.</text>
</comment>
<keyword evidence="1" id="KW-0175">Coiled coil</keyword>
<organism evidence="3 4">
    <name type="scientific">Desulfurella amilsii</name>
    <dbReference type="NCBI Taxonomy" id="1562698"/>
    <lineage>
        <taxon>Bacteria</taxon>
        <taxon>Pseudomonadati</taxon>
        <taxon>Campylobacterota</taxon>
        <taxon>Desulfurellia</taxon>
        <taxon>Desulfurellales</taxon>
        <taxon>Desulfurellaceae</taxon>
        <taxon>Desulfurella</taxon>
    </lineage>
</organism>
<protein>
    <recommendedName>
        <fullName evidence="2">Flagellar Assembly Protein A N-terminal region domain-containing protein</fullName>
    </recommendedName>
</protein>
<dbReference type="Proteomes" id="UP000194141">
    <property type="component" value="Unassembled WGS sequence"/>
</dbReference>
<dbReference type="InterPro" id="IPR005646">
    <property type="entry name" value="FapA"/>
</dbReference>
<dbReference type="InterPro" id="IPR046866">
    <property type="entry name" value="FapA_N"/>
</dbReference>
<dbReference type="PANTHER" id="PTHR38032:SF1">
    <property type="entry name" value="RNA-BINDING PROTEIN KHPB N-TERMINAL DOMAIN-CONTAINING PROTEIN"/>
    <property type="match status" value="1"/>
</dbReference>
<dbReference type="Pfam" id="PF20250">
    <property type="entry name" value="FapA_N"/>
    <property type="match status" value="1"/>
</dbReference>
<dbReference type="OrthoDB" id="5501565at2"/>
<accession>A0A1X4XUS8</accession>
<dbReference type="STRING" id="1562698.DESAMIL20_833"/>